<sequence length="278" mass="30262">MPWKLASEPAWLWRLPGRKMLEGILIIAIKVLPAFRVRIVASINHDSIFTKKRCALCRKRGRHGQFHTLLSRCLKGPCGALLTLGRTKNHEPHSRRARAVLDRDIRLSQMIRGVQGHIKGAQSFRRWWEAAGGDLHPPAPGGRAARRGVEAGQKGGRGGPGRGGRSRSKESWGVSRQRQGGRREVGGGGGRPAPAGAGRCGGGWQLDGGLMRRRWPKGLGLDGPAPVAVMDLMGRIGTHPNRELPSFLFFQVTLSTFTAGCYRRVYIGVTGDLKVAGI</sequence>
<keyword evidence="3" id="KW-1185">Reference proteome</keyword>
<gene>
    <name evidence="2" type="ORF">DFH07DRAFT_982612</name>
</gene>
<dbReference type="AlphaFoldDB" id="A0AAD7N0N9"/>
<name>A0AAD7N0N9_9AGAR</name>
<reference evidence="2" key="1">
    <citation type="submission" date="2023-03" db="EMBL/GenBank/DDBJ databases">
        <title>Massive genome expansion in bonnet fungi (Mycena s.s.) driven by repeated elements and novel gene families across ecological guilds.</title>
        <authorList>
            <consortium name="Lawrence Berkeley National Laboratory"/>
            <person name="Harder C.B."/>
            <person name="Miyauchi S."/>
            <person name="Viragh M."/>
            <person name="Kuo A."/>
            <person name="Thoen E."/>
            <person name="Andreopoulos B."/>
            <person name="Lu D."/>
            <person name="Skrede I."/>
            <person name="Drula E."/>
            <person name="Henrissat B."/>
            <person name="Morin E."/>
            <person name="Kohler A."/>
            <person name="Barry K."/>
            <person name="LaButti K."/>
            <person name="Morin E."/>
            <person name="Salamov A."/>
            <person name="Lipzen A."/>
            <person name="Mereny Z."/>
            <person name="Hegedus B."/>
            <person name="Baldrian P."/>
            <person name="Stursova M."/>
            <person name="Weitz H."/>
            <person name="Taylor A."/>
            <person name="Grigoriev I.V."/>
            <person name="Nagy L.G."/>
            <person name="Martin F."/>
            <person name="Kauserud H."/>
        </authorList>
    </citation>
    <scope>NUCLEOTIDE SEQUENCE</scope>
    <source>
        <strain evidence="2">CBHHK188m</strain>
    </source>
</reference>
<dbReference type="EMBL" id="JARJLG010000127">
    <property type="protein sequence ID" value="KAJ7740453.1"/>
    <property type="molecule type" value="Genomic_DNA"/>
</dbReference>
<evidence type="ECO:0000313" key="2">
    <source>
        <dbReference type="EMBL" id="KAJ7740453.1"/>
    </source>
</evidence>
<organism evidence="2 3">
    <name type="scientific">Mycena maculata</name>
    <dbReference type="NCBI Taxonomy" id="230809"/>
    <lineage>
        <taxon>Eukaryota</taxon>
        <taxon>Fungi</taxon>
        <taxon>Dikarya</taxon>
        <taxon>Basidiomycota</taxon>
        <taxon>Agaricomycotina</taxon>
        <taxon>Agaricomycetes</taxon>
        <taxon>Agaricomycetidae</taxon>
        <taxon>Agaricales</taxon>
        <taxon>Marasmiineae</taxon>
        <taxon>Mycenaceae</taxon>
        <taxon>Mycena</taxon>
    </lineage>
</organism>
<evidence type="ECO:0000256" key="1">
    <source>
        <dbReference type="SAM" id="MobiDB-lite"/>
    </source>
</evidence>
<protein>
    <submittedName>
        <fullName evidence="2">Uncharacterized protein</fullName>
    </submittedName>
</protein>
<dbReference type="Proteomes" id="UP001215280">
    <property type="component" value="Unassembled WGS sequence"/>
</dbReference>
<feature type="compositionally biased region" description="Gly residues" evidence="1">
    <location>
        <begin position="153"/>
        <end position="163"/>
    </location>
</feature>
<accession>A0AAD7N0N9</accession>
<proteinExistence type="predicted"/>
<comment type="caution">
    <text evidence="2">The sequence shown here is derived from an EMBL/GenBank/DDBJ whole genome shotgun (WGS) entry which is preliminary data.</text>
</comment>
<feature type="region of interest" description="Disordered" evidence="1">
    <location>
        <begin position="132"/>
        <end position="201"/>
    </location>
</feature>
<evidence type="ECO:0000313" key="3">
    <source>
        <dbReference type="Proteomes" id="UP001215280"/>
    </source>
</evidence>